<dbReference type="GO" id="GO:0006261">
    <property type="term" value="P:DNA-templated DNA replication"/>
    <property type="evidence" value="ECO:0007669"/>
    <property type="project" value="TreeGrafter"/>
</dbReference>
<evidence type="ECO:0000259" key="10">
    <source>
        <dbReference type="Pfam" id="PF21694"/>
    </source>
</evidence>
<evidence type="ECO:0000313" key="11">
    <source>
        <dbReference type="EMBL" id="SEL95235.1"/>
    </source>
</evidence>
<dbReference type="SUPFAM" id="SSF52540">
    <property type="entry name" value="P-loop containing nucleoside triphosphate hydrolases"/>
    <property type="match status" value="1"/>
</dbReference>
<evidence type="ECO:0000256" key="4">
    <source>
        <dbReference type="ARBA" id="ARBA00022695"/>
    </source>
</evidence>
<dbReference type="PANTHER" id="PTHR34388">
    <property type="entry name" value="DNA POLYMERASE III SUBUNIT DELTA"/>
    <property type="match status" value="1"/>
</dbReference>
<evidence type="ECO:0000256" key="6">
    <source>
        <dbReference type="ARBA" id="ARBA00022932"/>
    </source>
</evidence>
<dbReference type="Gene3D" id="1.20.272.10">
    <property type="match status" value="1"/>
</dbReference>
<evidence type="ECO:0000313" key="12">
    <source>
        <dbReference type="Proteomes" id="UP000198744"/>
    </source>
</evidence>
<dbReference type="EC" id="2.7.7.7" evidence="1"/>
<keyword evidence="5" id="KW-0235">DNA replication</keyword>
<feature type="domain" description="DNA polymerase III delta N-terminal" evidence="9">
    <location>
        <begin position="28"/>
        <end position="117"/>
    </location>
</feature>
<dbReference type="SUPFAM" id="SSF48019">
    <property type="entry name" value="post-AAA+ oligomerization domain-like"/>
    <property type="match status" value="1"/>
</dbReference>
<dbReference type="NCBIfam" id="TIGR01128">
    <property type="entry name" value="holA"/>
    <property type="match status" value="1"/>
</dbReference>
<dbReference type="Pfam" id="PF06144">
    <property type="entry name" value="DNA_pol3_delta"/>
    <property type="match status" value="1"/>
</dbReference>
<dbReference type="AlphaFoldDB" id="A0A1H7UEU6"/>
<evidence type="ECO:0000256" key="2">
    <source>
        <dbReference type="ARBA" id="ARBA00017703"/>
    </source>
</evidence>
<proteinExistence type="inferred from homology"/>
<dbReference type="OrthoDB" id="5430039at2"/>
<protein>
    <recommendedName>
        <fullName evidence="2">DNA polymerase III subunit delta</fullName>
        <ecNumber evidence="1">2.7.7.7</ecNumber>
    </recommendedName>
</protein>
<dbReference type="GO" id="GO:0003887">
    <property type="term" value="F:DNA-directed DNA polymerase activity"/>
    <property type="evidence" value="ECO:0007669"/>
    <property type="project" value="UniProtKB-KW"/>
</dbReference>
<evidence type="ECO:0000256" key="3">
    <source>
        <dbReference type="ARBA" id="ARBA00022679"/>
    </source>
</evidence>
<dbReference type="GO" id="GO:0003677">
    <property type="term" value="F:DNA binding"/>
    <property type="evidence" value="ECO:0007669"/>
    <property type="project" value="InterPro"/>
</dbReference>
<keyword evidence="6" id="KW-0239">DNA-directed DNA polymerase</keyword>
<dbReference type="PANTHER" id="PTHR34388:SF1">
    <property type="entry name" value="DNA POLYMERASE III SUBUNIT DELTA"/>
    <property type="match status" value="1"/>
</dbReference>
<dbReference type="Pfam" id="PF21694">
    <property type="entry name" value="DNA_pol3_delta_C"/>
    <property type="match status" value="2"/>
</dbReference>
<evidence type="ECO:0000256" key="7">
    <source>
        <dbReference type="ARBA" id="ARBA00034754"/>
    </source>
</evidence>
<dbReference type="InterPro" id="IPR005790">
    <property type="entry name" value="DNA_polIII_delta"/>
</dbReference>
<name>A0A1H7UEU6_9BACT</name>
<comment type="similarity">
    <text evidence="7">Belongs to the DNA polymerase HolA subunit family.</text>
</comment>
<sequence>MSIRTEESGNSLGRVLADLRKGRPAPCYLLYGDAEYEIRDAFSKIVDLLLPPEDQALNLFIVDGEDEDPEQIGKNLLTLPLLPGRKIVAVRRTRLFHSRKTLNDLVKRIREQMNAQPQQAAKNFMTFLGIAGWNLDDFREDGWKSISNQDWQQAVEGDSGEDRIKWLPRVIEICIGLGLSGKSSAVSEADFLENILRSGLPEGNVLLLTAETVDKRKKLFKAINELGKVLTFQVEKGETRQKNTLMDSARTFLAEKGKGMASGAWDVLGRKTGFQLRTSMAALEKLVTYTGERKTIEASDVEEVVSRTREDKLFDLTAALGDKNLEKGLAVLRSLKDQGIHPLVVLAMLVREMRLLLHARWLRDQGALTGYSPRMDYGRYSKQVYPTVKAWGGQGGEVHIELADQHPYVVFNILRNSENFSEKRLRRHLEDLLVMDLAMKSTARDPDRMLERFLLDICQP</sequence>
<dbReference type="InterPro" id="IPR027417">
    <property type="entry name" value="P-loop_NTPase"/>
</dbReference>
<dbReference type="STRING" id="43775.SAMN04489760_101134"/>
<dbReference type="EMBL" id="FOBS01000001">
    <property type="protein sequence ID" value="SEL95235.1"/>
    <property type="molecule type" value="Genomic_DNA"/>
</dbReference>
<dbReference type="InterPro" id="IPR008921">
    <property type="entry name" value="DNA_pol3_clamp-load_cplx_C"/>
</dbReference>
<evidence type="ECO:0000256" key="5">
    <source>
        <dbReference type="ARBA" id="ARBA00022705"/>
    </source>
</evidence>
<keyword evidence="3" id="KW-0808">Transferase</keyword>
<gene>
    <name evidence="11" type="ORF">SAMN04489760_101134</name>
</gene>
<keyword evidence="12" id="KW-1185">Reference proteome</keyword>
<reference evidence="11 12" key="1">
    <citation type="submission" date="2016-10" db="EMBL/GenBank/DDBJ databases">
        <authorList>
            <person name="de Groot N.N."/>
        </authorList>
    </citation>
    <scope>NUCLEOTIDE SEQUENCE [LARGE SCALE GENOMIC DNA]</scope>
    <source>
        <strain evidence="11 12">DSM 8423</strain>
    </source>
</reference>
<dbReference type="Proteomes" id="UP000198744">
    <property type="component" value="Unassembled WGS sequence"/>
</dbReference>
<dbReference type="Gene3D" id="1.10.8.60">
    <property type="match status" value="1"/>
</dbReference>
<accession>A0A1H7UEU6</accession>
<feature type="domain" description="DNA polymerase III delta subunit-like C-terminal" evidence="10">
    <location>
        <begin position="310"/>
        <end position="367"/>
    </location>
</feature>
<dbReference type="Gene3D" id="3.40.50.300">
    <property type="entry name" value="P-loop containing nucleotide triphosphate hydrolases"/>
    <property type="match status" value="1"/>
</dbReference>
<evidence type="ECO:0000259" key="9">
    <source>
        <dbReference type="Pfam" id="PF06144"/>
    </source>
</evidence>
<comment type="catalytic activity">
    <reaction evidence="8">
        <text>DNA(n) + a 2'-deoxyribonucleoside 5'-triphosphate = DNA(n+1) + diphosphate</text>
        <dbReference type="Rhea" id="RHEA:22508"/>
        <dbReference type="Rhea" id="RHEA-COMP:17339"/>
        <dbReference type="Rhea" id="RHEA-COMP:17340"/>
        <dbReference type="ChEBI" id="CHEBI:33019"/>
        <dbReference type="ChEBI" id="CHEBI:61560"/>
        <dbReference type="ChEBI" id="CHEBI:173112"/>
        <dbReference type="EC" id="2.7.7.7"/>
    </reaction>
</comment>
<dbReference type="GO" id="GO:0009360">
    <property type="term" value="C:DNA polymerase III complex"/>
    <property type="evidence" value="ECO:0007669"/>
    <property type="project" value="InterPro"/>
</dbReference>
<evidence type="ECO:0000256" key="1">
    <source>
        <dbReference type="ARBA" id="ARBA00012417"/>
    </source>
</evidence>
<organism evidence="11 12">
    <name type="scientific">Syntrophus gentianae</name>
    <dbReference type="NCBI Taxonomy" id="43775"/>
    <lineage>
        <taxon>Bacteria</taxon>
        <taxon>Pseudomonadati</taxon>
        <taxon>Thermodesulfobacteriota</taxon>
        <taxon>Syntrophia</taxon>
        <taxon>Syntrophales</taxon>
        <taxon>Syntrophaceae</taxon>
        <taxon>Syntrophus</taxon>
    </lineage>
</organism>
<keyword evidence="4" id="KW-0548">Nucleotidyltransferase</keyword>
<dbReference type="InterPro" id="IPR010372">
    <property type="entry name" value="DNA_pol3_delta_N"/>
</dbReference>
<feature type="domain" description="DNA polymerase III delta subunit-like C-terminal" evidence="10">
    <location>
        <begin position="404"/>
        <end position="456"/>
    </location>
</feature>
<dbReference type="InterPro" id="IPR048466">
    <property type="entry name" value="DNA_pol3_delta-like_C"/>
</dbReference>
<evidence type="ECO:0000256" key="8">
    <source>
        <dbReference type="ARBA" id="ARBA00049244"/>
    </source>
</evidence>